<dbReference type="RefSeq" id="WP_184152821.1">
    <property type="nucleotide sequence ID" value="NZ_JACHKA010000001.1"/>
</dbReference>
<dbReference type="InterPro" id="IPR050706">
    <property type="entry name" value="Cyclic-di-GMP_PDE-like"/>
</dbReference>
<accession>A0ABR6NIA4</accession>
<name>A0ABR6NIA4_9SPHN</name>
<evidence type="ECO:0000256" key="1">
    <source>
        <dbReference type="SAM" id="MobiDB-lite"/>
    </source>
</evidence>
<dbReference type="CDD" id="cd01949">
    <property type="entry name" value="GGDEF"/>
    <property type="match status" value="1"/>
</dbReference>
<dbReference type="PROSITE" id="PS50887">
    <property type="entry name" value="GGDEF"/>
    <property type="match status" value="1"/>
</dbReference>
<gene>
    <name evidence="4" type="ORF">HNP60_001888</name>
</gene>
<evidence type="ECO:0000259" key="2">
    <source>
        <dbReference type="PROSITE" id="PS50883"/>
    </source>
</evidence>
<sequence length="683" mass="73803">MPDDPDRLPLFILSPRHRDPLSFLANRLGWKPVAARSRERAESRYLGSLARTALLDLRSLDAAQSLAVVTTLADAVEASGGAMLVLLDDMAAPHVSDLISSGVTHLLDGDITENRLGVALRAADKLAERLIGSLAAARNRHAVQRSDALFWRWNGAERTLSISPALAELLQLMAPGVDYSRWTISDLVRALDRPDRAGAIAAIRQAVDELMPSAFAHSLPGQKARRLVQHLYPDSRGFSGEVEELDAQPRSNSRDRDPMTGLASRQGAMRWFDQVQAAGRRPLAILVGLGEFDRVNSAYGRLVGDAMLARVAMRLTRLVEAMGGRGALVARLTGTEFLVGLVGERDASEALLDRAGLLARQIVVEISRPFNAGDFLIRLSSRCGIAPGQDGDSAETILRRASNALADARRGGPQGGIRVRVADDSSRIVDDDRLHSDLRHALDSGQIQILFQPQYDMATDGIIGAEALARWQHPHYGEIGAGALFAIAERSDFILPLSDHIHARALTEAAAWPAELRSLRLSINVTAADISEPDFLTSFLQLVDESGFSRDRLTVELTESGLVEDLGTASLLLTQLREAGLAVAVDDFGTGYSSLAYLKSLPLDYLKIDSSIARDITGTGRDRIIVRAIIDMARSLDLGVIAEGVETEQQLALLARAGCTSYQGFLRSPPITSAALADLVKGR</sequence>
<dbReference type="InterPro" id="IPR043128">
    <property type="entry name" value="Rev_trsase/Diguanyl_cyclase"/>
</dbReference>
<dbReference type="SUPFAM" id="SSF55073">
    <property type="entry name" value="Nucleotide cyclase"/>
    <property type="match status" value="1"/>
</dbReference>
<dbReference type="EMBL" id="JACHKA010000001">
    <property type="protein sequence ID" value="MBB5985914.1"/>
    <property type="molecule type" value="Genomic_DNA"/>
</dbReference>
<comment type="caution">
    <text evidence="4">The sequence shown here is derived from an EMBL/GenBank/DDBJ whole genome shotgun (WGS) entry which is preliminary data.</text>
</comment>
<keyword evidence="5" id="KW-1185">Reference proteome</keyword>
<dbReference type="SMART" id="SM00052">
    <property type="entry name" value="EAL"/>
    <property type="match status" value="1"/>
</dbReference>
<dbReference type="Gene3D" id="3.30.70.270">
    <property type="match status" value="1"/>
</dbReference>
<feature type="region of interest" description="Disordered" evidence="1">
    <location>
        <begin position="242"/>
        <end position="261"/>
    </location>
</feature>
<evidence type="ECO:0000259" key="3">
    <source>
        <dbReference type="PROSITE" id="PS50887"/>
    </source>
</evidence>
<dbReference type="InterPro" id="IPR000160">
    <property type="entry name" value="GGDEF_dom"/>
</dbReference>
<dbReference type="CDD" id="cd01948">
    <property type="entry name" value="EAL"/>
    <property type="match status" value="1"/>
</dbReference>
<feature type="domain" description="EAL" evidence="2">
    <location>
        <begin position="431"/>
        <end position="683"/>
    </location>
</feature>
<proteinExistence type="predicted"/>
<dbReference type="Gene3D" id="3.20.20.450">
    <property type="entry name" value="EAL domain"/>
    <property type="match status" value="1"/>
</dbReference>
<organism evidence="4 5">
    <name type="scientific">Sphingobium lignivorans</name>
    <dbReference type="NCBI Taxonomy" id="2735886"/>
    <lineage>
        <taxon>Bacteria</taxon>
        <taxon>Pseudomonadati</taxon>
        <taxon>Pseudomonadota</taxon>
        <taxon>Alphaproteobacteria</taxon>
        <taxon>Sphingomonadales</taxon>
        <taxon>Sphingomonadaceae</taxon>
        <taxon>Sphingobium</taxon>
    </lineage>
</organism>
<reference evidence="4 5" key="1">
    <citation type="submission" date="2020-08" db="EMBL/GenBank/DDBJ databases">
        <title>Exploring microbial biodiversity for novel pathways involved in the catabolism of aromatic compounds derived from lignin.</title>
        <authorList>
            <person name="Elkins J."/>
        </authorList>
    </citation>
    <scope>NUCLEOTIDE SEQUENCE [LARGE SCALE GENOMIC DNA]</scope>
    <source>
        <strain evidence="4 5">B1D3A</strain>
    </source>
</reference>
<dbReference type="Pfam" id="PF00990">
    <property type="entry name" value="GGDEF"/>
    <property type="match status" value="1"/>
</dbReference>
<feature type="domain" description="GGDEF" evidence="3">
    <location>
        <begin position="280"/>
        <end position="424"/>
    </location>
</feature>
<dbReference type="SMART" id="SM00267">
    <property type="entry name" value="GGDEF"/>
    <property type="match status" value="1"/>
</dbReference>
<evidence type="ECO:0000313" key="5">
    <source>
        <dbReference type="Proteomes" id="UP001138540"/>
    </source>
</evidence>
<dbReference type="InterPro" id="IPR029787">
    <property type="entry name" value="Nucleotide_cyclase"/>
</dbReference>
<dbReference type="PANTHER" id="PTHR33121:SF79">
    <property type="entry name" value="CYCLIC DI-GMP PHOSPHODIESTERASE PDED-RELATED"/>
    <property type="match status" value="1"/>
</dbReference>
<dbReference type="PANTHER" id="PTHR33121">
    <property type="entry name" value="CYCLIC DI-GMP PHOSPHODIESTERASE PDEF"/>
    <property type="match status" value="1"/>
</dbReference>
<dbReference type="InterPro" id="IPR035919">
    <property type="entry name" value="EAL_sf"/>
</dbReference>
<dbReference type="InterPro" id="IPR001633">
    <property type="entry name" value="EAL_dom"/>
</dbReference>
<dbReference type="SUPFAM" id="SSF141868">
    <property type="entry name" value="EAL domain-like"/>
    <property type="match status" value="1"/>
</dbReference>
<dbReference type="Proteomes" id="UP001138540">
    <property type="component" value="Unassembled WGS sequence"/>
</dbReference>
<dbReference type="Pfam" id="PF00563">
    <property type="entry name" value="EAL"/>
    <property type="match status" value="1"/>
</dbReference>
<protein>
    <submittedName>
        <fullName evidence="4">Signal transduction protein with EAL and GGDEF domain</fullName>
    </submittedName>
</protein>
<evidence type="ECO:0000313" key="4">
    <source>
        <dbReference type="EMBL" id="MBB5985914.1"/>
    </source>
</evidence>
<dbReference type="PROSITE" id="PS50883">
    <property type="entry name" value="EAL"/>
    <property type="match status" value="1"/>
</dbReference>